<keyword evidence="2" id="KW-1133">Transmembrane helix</keyword>
<proteinExistence type="predicted"/>
<name>A0A8W8KB82_MAGGI</name>
<evidence type="ECO:0000256" key="2">
    <source>
        <dbReference type="SAM" id="Phobius"/>
    </source>
</evidence>
<organism evidence="3 4">
    <name type="scientific">Magallana gigas</name>
    <name type="common">Pacific oyster</name>
    <name type="synonym">Crassostrea gigas</name>
    <dbReference type="NCBI Taxonomy" id="29159"/>
    <lineage>
        <taxon>Eukaryota</taxon>
        <taxon>Metazoa</taxon>
        <taxon>Spiralia</taxon>
        <taxon>Lophotrochozoa</taxon>
        <taxon>Mollusca</taxon>
        <taxon>Bivalvia</taxon>
        <taxon>Autobranchia</taxon>
        <taxon>Pteriomorphia</taxon>
        <taxon>Ostreida</taxon>
        <taxon>Ostreoidea</taxon>
        <taxon>Ostreidae</taxon>
        <taxon>Magallana</taxon>
    </lineage>
</organism>
<reference evidence="3" key="1">
    <citation type="submission" date="2022-08" db="UniProtKB">
        <authorList>
            <consortium name="EnsemblMetazoa"/>
        </authorList>
    </citation>
    <scope>IDENTIFICATION</scope>
    <source>
        <strain evidence="3">05x7-T-G4-1.051#20</strain>
    </source>
</reference>
<dbReference type="Proteomes" id="UP000005408">
    <property type="component" value="Unassembled WGS sequence"/>
</dbReference>
<evidence type="ECO:0000256" key="1">
    <source>
        <dbReference type="SAM" id="MobiDB-lite"/>
    </source>
</evidence>
<accession>A0A8W8KB82</accession>
<evidence type="ECO:0000313" key="3">
    <source>
        <dbReference type="EnsemblMetazoa" id="G23183.1:cds"/>
    </source>
</evidence>
<keyword evidence="2" id="KW-0812">Transmembrane</keyword>
<protein>
    <submittedName>
        <fullName evidence="3">Uncharacterized protein</fullName>
    </submittedName>
</protein>
<dbReference type="EnsemblMetazoa" id="G23183.1">
    <property type="protein sequence ID" value="G23183.1:cds"/>
    <property type="gene ID" value="G23183"/>
</dbReference>
<sequence length="852" mass="96258">MGTVKLLTTSDSHVKATANLQVFGCDLAQRGQDSCVRSSSSDWCVCEEYRRECLCDLSHRESLHTICSGGGKCSEKRRKECSMNSNNNVKFTTVGQKLLKEPIWIGMVVVFILLIIFGICYVIKKKCAKYTVCCKDMKAILREREDEIPAHCNNPISNSPNLSPRVSVEVISESSDPSSSFLNQKKIVVEIARDTSTATPKPITPTVDLTNREAAAKLFASYDKQLTFPFGTQSPVNKHSMQLHPVGGLKSGVLEFNTQEKEENSFNRFVLRSPPLPSEYRKLKYSQTTSIFDAKSDRHVEEASFHITRSKSLTPGILRETGQSPVILKINDENAKDAIGDDKDHSLAVPRENTIRRSSFTEMKAEDKRRLFSKCKSSYPEKSIVPSPNIQRSSSNREVLVVSQSDNCSSDVFNRSSLDVNVPYSASLTDTYNAPTNTMTFSNSKTFDRTCFLPRNSTASAQIMKNRRAKSTRKCKYYIRIVKNTIPKKHASSRSRDSSFECSCGSGNALNNLESGKRKQRKRIRKRVEITDSSSDKEDFYSLQKTNNRNLNFRYLKKCMVDGQTQTNGEQDTQEFLISKTLHSHSSRSSLKNNENFHKVGDINALYYKDKTHNLSSSNQSESDEIIVMDYVRDREKLGVLTTDTDTGFSSSSKSLYASPWKDDGKVSVYSGNIFTRPKPPDGYIPKHSIRSTNSVNSYKVKDSAYETSQSSMDTMSFERSHERAYEKFNKRHEERRITNQLEQVSFKLMMLRNRDYSTKELSVDSTSFAMSDDDLPNVEVDSKNSGRRPSYPGIINKAFTLEHVSEEGDIVYTPEQTSLTDQQGTLDASWAIQPNSTPAHNEDIEMVEYLV</sequence>
<keyword evidence="2" id="KW-0472">Membrane</keyword>
<dbReference type="AlphaFoldDB" id="A0A8W8KB82"/>
<keyword evidence="4" id="KW-1185">Reference proteome</keyword>
<feature type="transmembrane region" description="Helical" evidence="2">
    <location>
        <begin position="103"/>
        <end position="124"/>
    </location>
</feature>
<feature type="region of interest" description="Disordered" evidence="1">
    <location>
        <begin position="512"/>
        <end position="531"/>
    </location>
</feature>
<evidence type="ECO:0000313" key="4">
    <source>
        <dbReference type="Proteomes" id="UP000005408"/>
    </source>
</evidence>